<sequence>MFEVERDFAGLQRPGARPYQEDSQGFAVLSEREDGGIETLLVVLADGMGGENAGDYASQTVVDTFVAYCHTHYHSDRVPEMLTSAMQVANEKVADAIVRKPSLEGMGSTLLAAVVSEDSLYWLSVGDSPLYLFRDGKLSQINEDHSMMPVLLKLVEEGDLEEAELATHPDRNVLRSAIIGDEIELIDCPDQAIAMQAGDVLLVASDGLQTLEKEEIELRLTRHKQLPADGLARILLRAVERAANPKQDNVSINVVCLPGLTRTGDVDEDWMSKTRILRRGEEG</sequence>
<dbReference type="Proteomes" id="UP000557872">
    <property type="component" value="Unassembled WGS sequence"/>
</dbReference>
<comment type="caution">
    <text evidence="2">The sequence shown here is derived from an EMBL/GenBank/DDBJ whole genome shotgun (WGS) entry which is preliminary data.</text>
</comment>
<evidence type="ECO:0000313" key="2">
    <source>
        <dbReference type="EMBL" id="NWK54081.1"/>
    </source>
</evidence>
<gene>
    <name evidence="2" type="ORF">HW115_00540</name>
</gene>
<dbReference type="Pfam" id="PF13672">
    <property type="entry name" value="PP2C_2"/>
    <property type="match status" value="1"/>
</dbReference>
<accession>A0A851GEE4</accession>
<dbReference type="SMART" id="SM00332">
    <property type="entry name" value="PP2Cc"/>
    <property type="match status" value="1"/>
</dbReference>
<dbReference type="SMART" id="SM00331">
    <property type="entry name" value="PP2C_SIG"/>
    <property type="match status" value="1"/>
</dbReference>
<dbReference type="PROSITE" id="PS51746">
    <property type="entry name" value="PPM_2"/>
    <property type="match status" value="1"/>
</dbReference>
<protein>
    <submittedName>
        <fullName evidence="2">Serine/threonine-protein phosphatase</fullName>
    </submittedName>
</protein>
<organism evidence="2 3">
    <name type="scientific">Oceaniferula marina</name>
    <dbReference type="NCBI Taxonomy" id="2748318"/>
    <lineage>
        <taxon>Bacteria</taxon>
        <taxon>Pseudomonadati</taxon>
        <taxon>Verrucomicrobiota</taxon>
        <taxon>Verrucomicrobiia</taxon>
        <taxon>Verrucomicrobiales</taxon>
        <taxon>Verrucomicrobiaceae</taxon>
        <taxon>Oceaniferula</taxon>
    </lineage>
</organism>
<feature type="domain" description="PPM-type phosphatase" evidence="1">
    <location>
        <begin position="5"/>
        <end position="257"/>
    </location>
</feature>
<dbReference type="Gene3D" id="3.60.40.10">
    <property type="entry name" value="PPM-type phosphatase domain"/>
    <property type="match status" value="1"/>
</dbReference>
<proteinExistence type="predicted"/>
<dbReference type="CDD" id="cd00143">
    <property type="entry name" value="PP2Cc"/>
    <property type="match status" value="1"/>
</dbReference>
<dbReference type="SUPFAM" id="SSF81606">
    <property type="entry name" value="PP2C-like"/>
    <property type="match status" value="1"/>
</dbReference>
<dbReference type="AlphaFoldDB" id="A0A851GEE4"/>
<keyword evidence="3" id="KW-1185">Reference proteome</keyword>
<name>A0A851GEE4_9BACT</name>
<evidence type="ECO:0000313" key="3">
    <source>
        <dbReference type="Proteomes" id="UP000557872"/>
    </source>
</evidence>
<dbReference type="RefSeq" id="WP_178930627.1">
    <property type="nucleotide sequence ID" value="NZ_JACBAZ010000001.1"/>
</dbReference>
<evidence type="ECO:0000259" key="1">
    <source>
        <dbReference type="PROSITE" id="PS51746"/>
    </source>
</evidence>
<dbReference type="InterPro" id="IPR001932">
    <property type="entry name" value="PPM-type_phosphatase-like_dom"/>
</dbReference>
<dbReference type="EMBL" id="JACBAZ010000001">
    <property type="protein sequence ID" value="NWK54081.1"/>
    <property type="molecule type" value="Genomic_DNA"/>
</dbReference>
<dbReference type="InterPro" id="IPR036457">
    <property type="entry name" value="PPM-type-like_dom_sf"/>
</dbReference>
<reference evidence="2 3" key="1">
    <citation type="submission" date="2020-07" db="EMBL/GenBank/DDBJ databases">
        <title>Roseicoccus Jingziensis gen. nov., sp. nov., isolated from coastal seawater.</title>
        <authorList>
            <person name="Feng X."/>
        </authorList>
    </citation>
    <scope>NUCLEOTIDE SEQUENCE [LARGE SCALE GENOMIC DNA]</scope>
    <source>
        <strain evidence="2 3">N1E253</strain>
    </source>
</reference>